<sequence>MKDSRVLVVDDDPDVRGLLREMLERAGCLVREARDGREALKILYDARPDIILLDVTMPDLDGWQTLERVRDLTDVPVVMLTAANAELEKVRGLQGGADDYVTKPFGRQELLARINALLRRATSQRPPERETYEDDLLTVDVANAEITVRGQSVQLTPLEFRLLLAFVRNPDQVLSRDQLLDLVWGDSTAVAPDQVKLYVGYLRRKLEGALPDGETVPIETVRGFGYRYRPA</sequence>
<dbReference type="InterPro" id="IPR001789">
    <property type="entry name" value="Sig_transdc_resp-reg_receiver"/>
</dbReference>
<evidence type="ECO:0000256" key="7">
    <source>
        <dbReference type="PROSITE-ProRule" id="PRU01091"/>
    </source>
</evidence>
<evidence type="ECO:0000256" key="3">
    <source>
        <dbReference type="ARBA" id="ARBA00023015"/>
    </source>
</evidence>
<evidence type="ECO:0000313" key="11">
    <source>
        <dbReference type="Proteomes" id="UP001058860"/>
    </source>
</evidence>
<feature type="modified residue" description="4-aspartylphosphate" evidence="6">
    <location>
        <position position="54"/>
    </location>
</feature>
<dbReference type="SMART" id="SM00448">
    <property type="entry name" value="REC"/>
    <property type="match status" value="1"/>
</dbReference>
<feature type="domain" description="Response regulatory" evidence="8">
    <location>
        <begin position="5"/>
        <end position="118"/>
    </location>
</feature>
<dbReference type="InterPro" id="IPR011006">
    <property type="entry name" value="CheY-like_superfamily"/>
</dbReference>
<dbReference type="Gene3D" id="6.10.250.690">
    <property type="match status" value="1"/>
</dbReference>
<evidence type="ECO:0000259" key="9">
    <source>
        <dbReference type="PROSITE" id="PS51755"/>
    </source>
</evidence>
<dbReference type="Gene3D" id="3.40.50.2300">
    <property type="match status" value="1"/>
</dbReference>
<dbReference type="RefSeq" id="WP_353866469.1">
    <property type="nucleotide sequence ID" value="NZ_CP088295.1"/>
</dbReference>
<proteinExistence type="predicted"/>
<feature type="domain" description="OmpR/PhoB-type" evidence="9">
    <location>
        <begin position="127"/>
        <end position="230"/>
    </location>
</feature>
<keyword evidence="11" id="KW-1185">Reference proteome</keyword>
<dbReference type="InterPro" id="IPR036388">
    <property type="entry name" value="WH-like_DNA-bd_sf"/>
</dbReference>
<keyword evidence="4 7" id="KW-0238">DNA-binding</keyword>
<dbReference type="PANTHER" id="PTHR48111">
    <property type="entry name" value="REGULATOR OF RPOS"/>
    <property type="match status" value="1"/>
</dbReference>
<protein>
    <submittedName>
        <fullName evidence="10">Response regulator transcription factor</fullName>
    </submittedName>
</protein>
<dbReference type="Proteomes" id="UP001058860">
    <property type="component" value="Chromosome"/>
</dbReference>
<dbReference type="EMBL" id="CP088295">
    <property type="protein sequence ID" value="UUY06038.1"/>
    <property type="molecule type" value="Genomic_DNA"/>
</dbReference>
<dbReference type="InterPro" id="IPR001867">
    <property type="entry name" value="OmpR/PhoB-type_DNA-bd"/>
</dbReference>
<name>A0ABY5PMU9_9ACTN</name>
<keyword evidence="3" id="KW-0805">Transcription regulation</keyword>
<evidence type="ECO:0000256" key="6">
    <source>
        <dbReference type="PROSITE-ProRule" id="PRU00169"/>
    </source>
</evidence>
<evidence type="ECO:0000256" key="5">
    <source>
        <dbReference type="ARBA" id="ARBA00023163"/>
    </source>
</evidence>
<dbReference type="PANTHER" id="PTHR48111:SF1">
    <property type="entry name" value="TWO-COMPONENT RESPONSE REGULATOR ORR33"/>
    <property type="match status" value="1"/>
</dbReference>
<evidence type="ECO:0000256" key="4">
    <source>
        <dbReference type="ARBA" id="ARBA00023125"/>
    </source>
</evidence>
<evidence type="ECO:0000259" key="8">
    <source>
        <dbReference type="PROSITE" id="PS50110"/>
    </source>
</evidence>
<dbReference type="SMART" id="SM00862">
    <property type="entry name" value="Trans_reg_C"/>
    <property type="match status" value="1"/>
</dbReference>
<evidence type="ECO:0000313" key="10">
    <source>
        <dbReference type="EMBL" id="UUY06038.1"/>
    </source>
</evidence>
<dbReference type="InterPro" id="IPR039420">
    <property type="entry name" value="WalR-like"/>
</dbReference>
<dbReference type="Pfam" id="PF00486">
    <property type="entry name" value="Trans_reg_C"/>
    <property type="match status" value="1"/>
</dbReference>
<keyword evidence="1 6" id="KW-0597">Phosphoprotein</keyword>
<dbReference type="Pfam" id="PF00072">
    <property type="entry name" value="Response_reg"/>
    <property type="match status" value="1"/>
</dbReference>
<organism evidence="10 11">
    <name type="scientific">Svornostia abyssi</name>
    <dbReference type="NCBI Taxonomy" id="2898438"/>
    <lineage>
        <taxon>Bacteria</taxon>
        <taxon>Bacillati</taxon>
        <taxon>Actinomycetota</taxon>
        <taxon>Thermoleophilia</taxon>
        <taxon>Solirubrobacterales</taxon>
        <taxon>Baekduiaceae</taxon>
        <taxon>Svornostia</taxon>
    </lineage>
</organism>
<keyword evidence="5" id="KW-0804">Transcription</keyword>
<dbReference type="PROSITE" id="PS50110">
    <property type="entry name" value="RESPONSE_REGULATORY"/>
    <property type="match status" value="1"/>
</dbReference>
<dbReference type="Gene3D" id="1.10.10.10">
    <property type="entry name" value="Winged helix-like DNA-binding domain superfamily/Winged helix DNA-binding domain"/>
    <property type="match status" value="1"/>
</dbReference>
<keyword evidence="2" id="KW-0902">Two-component regulatory system</keyword>
<dbReference type="CDD" id="cd00383">
    <property type="entry name" value="trans_reg_C"/>
    <property type="match status" value="1"/>
</dbReference>
<feature type="DNA-binding region" description="OmpR/PhoB-type" evidence="7">
    <location>
        <begin position="127"/>
        <end position="230"/>
    </location>
</feature>
<reference evidence="11" key="1">
    <citation type="submission" date="2021-11" db="EMBL/GenBank/DDBJ databases">
        <title>Cultivation dependent microbiological survey of springs from the worlds oldest radium mine currently devoted to the extraction of radon-saturated water.</title>
        <authorList>
            <person name="Kapinusova G."/>
            <person name="Smrhova T."/>
            <person name="Strejcek M."/>
            <person name="Suman J."/>
            <person name="Jani K."/>
            <person name="Pajer P."/>
            <person name="Uhlik O."/>
        </authorList>
    </citation>
    <scope>NUCLEOTIDE SEQUENCE [LARGE SCALE GENOMIC DNA]</scope>
    <source>
        <strain evidence="11">J379</strain>
    </source>
</reference>
<accession>A0ABY5PMU9</accession>
<evidence type="ECO:0000256" key="1">
    <source>
        <dbReference type="ARBA" id="ARBA00022553"/>
    </source>
</evidence>
<dbReference type="PROSITE" id="PS51755">
    <property type="entry name" value="OMPR_PHOB"/>
    <property type="match status" value="1"/>
</dbReference>
<gene>
    <name evidence="10" type="ORF">LRS13_11140</name>
</gene>
<dbReference type="SUPFAM" id="SSF52172">
    <property type="entry name" value="CheY-like"/>
    <property type="match status" value="1"/>
</dbReference>
<evidence type="ECO:0000256" key="2">
    <source>
        <dbReference type="ARBA" id="ARBA00023012"/>
    </source>
</evidence>